<dbReference type="CDD" id="cd06173">
    <property type="entry name" value="MFS_MefA_like"/>
    <property type="match status" value="1"/>
</dbReference>
<gene>
    <name evidence="9" type="ORF">AIOL_000613</name>
</gene>
<evidence type="ECO:0000256" key="6">
    <source>
        <dbReference type="ARBA" id="ARBA00023136"/>
    </source>
</evidence>
<dbReference type="Gene3D" id="1.20.1250.20">
    <property type="entry name" value="MFS general substrate transporter like domains"/>
    <property type="match status" value="2"/>
</dbReference>
<protein>
    <submittedName>
        <fullName evidence="9">Putative NreB protein</fullName>
    </submittedName>
</protein>
<comment type="caution">
    <text evidence="9">The sequence shown here is derived from an EMBL/GenBank/DDBJ whole genome shotgun (WGS) entry which is preliminary data.</text>
</comment>
<dbReference type="AlphaFoldDB" id="A0A0J9ECF4"/>
<keyword evidence="4 7" id="KW-0812">Transmembrane</keyword>
<reference evidence="9 10" key="1">
    <citation type="submission" date="2015-06" db="EMBL/GenBank/DDBJ databases">
        <title>Draft genome sequence of an Alphaproteobacteria species associated to the Mediterranean sponge Oscarella lobularis.</title>
        <authorList>
            <person name="Jourda C."/>
            <person name="Santini S."/>
            <person name="Claverie J.-M."/>
        </authorList>
    </citation>
    <scope>NUCLEOTIDE SEQUENCE [LARGE SCALE GENOMIC DNA]</scope>
    <source>
        <strain evidence="9">IGS</strain>
    </source>
</reference>
<name>A0A0J9ECF4_9RHOB</name>
<evidence type="ECO:0000256" key="5">
    <source>
        <dbReference type="ARBA" id="ARBA00022989"/>
    </source>
</evidence>
<dbReference type="InterPro" id="IPR020846">
    <property type="entry name" value="MFS_dom"/>
</dbReference>
<evidence type="ECO:0000313" key="9">
    <source>
        <dbReference type="EMBL" id="KMW60457.1"/>
    </source>
</evidence>
<accession>A0A0J9ECF4</accession>
<proteinExistence type="predicted"/>
<feature type="transmembrane region" description="Helical" evidence="7">
    <location>
        <begin position="166"/>
        <end position="187"/>
    </location>
</feature>
<feature type="transmembrane region" description="Helical" evidence="7">
    <location>
        <begin position="217"/>
        <end position="239"/>
    </location>
</feature>
<dbReference type="PANTHER" id="PTHR23513">
    <property type="entry name" value="INTEGRAL MEMBRANE EFFLUX PROTEIN-RELATED"/>
    <property type="match status" value="1"/>
</dbReference>
<keyword evidence="3" id="KW-1003">Cell membrane</keyword>
<evidence type="ECO:0000313" key="10">
    <source>
        <dbReference type="Proteomes" id="UP000037178"/>
    </source>
</evidence>
<organism evidence="9 10">
    <name type="scientific">Candidatus Rhodobacter oscarellae</name>
    <dbReference type="NCBI Taxonomy" id="1675527"/>
    <lineage>
        <taxon>Bacteria</taxon>
        <taxon>Pseudomonadati</taxon>
        <taxon>Pseudomonadota</taxon>
        <taxon>Alphaproteobacteria</taxon>
        <taxon>Rhodobacterales</taxon>
        <taxon>Rhodobacter group</taxon>
        <taxon>Rhodobacter</taxon>
    </lineage>
</organism>
<keyword evidence="6 7" id="KW-0472">Membrane</keyword>
<feature type="transmembrane region" description="Helical" evidence="7">
    <location>
        <begin position="12"/>
        <end position="36"/>
    </location>
</feature>
<feature type="transmembrane region" description="Helical" evidence="7">
    <location>
        <begin position="90"/>
        <end position="111"/>
    </location>
</feature>
<feature type="transmembrane region" description="Helical" evidence="7">
    <location>
        <begin position="251"/>
        <end position="269"/>
    </location>
</feature>
<sequence>MQQVLSHPIFRRLFAAQVIALVGTGLLTVALGLLAFDIAGAQAGRVLGIALTIKMVAYVGLSPLITALVARMDRRRVLIAADMVRAGAALALPFIDAAWQIYVLILVLQAASATFSPTFQAVIPEVLPDEGDYTRALSLSRLAYDIENLTSPALAALLLTVLAPSWLFAGTVLGFLASAWLVLGTALPARAASRDRPFLERVTRGSRIYLATPRLRGLLALNVTVSAVGAIVLVQSVVVARGAFGGSARDLAVLLGAYGLGSVLVALCLPRVLDRLRDRVVMMLGAVGLAAVMLLAGLTVLLAGWPGWGAVLLVWAALGACNAAIMTPSGRLLRRSAHAEDRPAIFAAQFALSHACWLLAYPLAGLLGAHLGLGVTMSLMGAIGAGGVILALVVWPPNTAEPIEHSHDDLPPGHPHLRGARRVAGAWVHAHAFVIDDEHHAWPTNG</sequence>
<evidence type="ECO:0000256" key="3">
    <source>
        <dbReference type="ARBA" id="ARBA00022475"/>
    </source>
</evidence>
<feature type="domain" description="Major facilitator superfamily (MFS) profile" evidence="8">
    <location>
        <begin position="9"/>
        <end position="399"/>
    </location>
</feature>
<evidence type="ECO:0000256" key="2">
    <source>
        <dbReference type="ARBA" id="ARBA00022448"/>
    </source>
</evidence>
<dbReference type="PANTHER" id="PTHR23513:SF18">
    <property type="entry name" value="INTEGRAL MEMBRANE PROTEIN"/>
    <property type="match status" value="1"/>
</dbReference>
<evidence type="ECO:0000256" key="1">
    <source>
        <dbReference type="ARBA" id="ARBA00004651"/>
    </source>
</evidence>
<comment type="subcellular location">
    <subcellularLocation>
        <location evidence="1">Cell membrane</location>
        <topology evidence="1">Multi-pass membrane protein</topology>
    </subcellularLocation>
</comment>
<dbReference type="GO" id="GO:0005886">
    <property type="term" value="C:plasma membrane"/>
    <property type="evidence" value="ECO:0007669"/>
    <property type="project" value="UniProtKB-SubCell"/>
</dbReference>
<dbReference type="Pfam" id="PF05977">
    <property type="entry name" value="MFS_3"/>
    <property type="match status" value="1"/>
</dbReference>
<keyword evidence="2" id="KW-0813">Transport</keyword>
<keyword evidence="10" id="KW-1185">Reference proteome</keyword>
<dbReference type="InterPro" id="IPR010290">
    <property type="entry name" value="TM_effector"/>
</dbReference>
<dbReference type="STRING" id="1675527.AIOL_000613"/>
<evidence type="ECO:0000256" key="7">
    <source>
        <dbReference type="SAM" id="Phobius"/>
    </source>
</evidence>
<dbReference type="InterPro" id="IPR036259">
    <property type="entry name" value="MFS_trans_sf"/>
</dbReference>
<dbReference type="GO" id="GO:0022857">
    <property type="term" value="F:transmembrane transporter activity"/>
    <property type="evidence" value="ECO:0007669"/>
    <property type="project" value="InterPro"/>
</dbReference>
<feature type="transmembrane region" description="Helical" evidence="7">
    <location>
        <begin position="308"/>
        <end position="325"/>
    </location>
</feature>
<dbReference type="OrthoDB" id="4368225at2"/>
<dbReference type="SUPFAM" id="SSF103473">
    <property type="entry name" value="MFS general substrate transporter"/>
    <property type="match status" value="1"/>
</dbReference>
<feature type="transmembrane region" description="Helical" evidence="7">
    <location>
        <begin position="281"/>
        <end position="302"/>
    </location>
</feature>
<feature type="transmembrane region" description="Helical" evidence="7">
    <location>
        <begin position="48"/>
        <end position="70"/>
    </location>
</feature>
<evidence type="ECO:0000259" key="8">
    <source>
        <dbReference type="PROSITE" id="PS50850"/>
    </source>
</evidence>
<feature type="transmembrane region" description="Helical" evidence="7">
    <location>
        <begin position="345"/>
        <end position="364"/>
    </location>
</feature>
<feature type="transmembrane region" description="Helical" evidence="7">
    <location>
        <begin position="370"/>
        <end position="395"/>
    </location>
</feature>
<evidence type="ECO:0000256" key="4">
    <source>
        <dbReference type="ARBA" id="ARBA00022692"/>
    </source>
</evidence>
<dbReference type="PROSITE" id="PS50850">
    <property type="entry name" value="MFS"/>
    <property type="match status" value="1"/>
</dbReference>
<keyword evidence="5 7" id="KW-1133">Transmembrane helix</keyword>
<dbReference type="EMBL" id="LFTY01000001">
    <property type="protein sequence ID" value="KMW60457.1"/>
    <property type="molecule type" value="Genomic_DNA"/>
</dbReference>
<dbReference type="RefSeq" id="WP_049641536.1">
    <property type="nucleotide sequence ID" value="NZ_LFTY01000001.1"/>
</dbReference>
<dbReference type="PATRIC" id="fig|1675527.3.peg.670"/>
<dbReference type="Proteomes" id="UP000037178">
    <property type="component" value="Unassembled WGS sequence"/>
</dbReference>